<keyword evidence="7 14" id="KW-0418">Kinase</keyword>
<dbReference type="GO" id="GO:0005886">
    <property type="term" value="C:plasma membrane"/>
    <property type="evidence" value="ECO:0007669"/>
    <property type="project" value="UniProtKB-SubCell"/>
</dbReference>
<evidence type="ECO:0000313" key="14">
    <source>
        <dbReference type="EMBL" id="TBL80118.1"/>
    </source>
</evidence>
<evidence type="ECO:0000256" key="10">
    <source>
        <dbReference type="ARBA" id="ARBA00023012"/>
    </source>
</evidence>
<dbReference type="InterPro" id="IPR003594">
    <property type="entry name" value="HATPase_dom"/>
</dbReference>
<name>A0A4Q9DT96_9BACL</name>
<comment type="caution">
    <text evidence="14">The sequence shown here is derived from an EMBL/GenBank/DDBJ whole genome shotgun (WGS) entry which is preliminary data.</text>
</comment>
<evidence type="ECO:0000256" key="12">
    <source>
        <dbReference type="SAM" id="Phobius"/>
    </source>
</evidence>
<dbReference type="CDD" id="cd06225">
    <property type="entry name" value="HAMP"/>
    <property type="match status" value="1"/>
</dbReference>
<evidence type="ECO:0000256" key="8">
    <source>
        <dbReference type="ARBA" id="ARBA00022840"/>
    </source>
</evidence>
<dbReference type="PANTHER" id="PTHR34220:SF11">
    <property type="entry name" value="SENSOR PROTEIN KINASE HPTS"/>
    <property type="match status" value="1"/>
</dbReference>
<evidence type="ECO:0000256" key="5">
    <source>
        <dbReference type="ARBA" id="ARBA00022692"/>
    </source>
</evidence>
<dbReference type="Proteomes" id="UP000293142">
    <property type="component" value="Unassembled WGS sequence"/>
</dbReference>
<keyword evidence="11 12" id="KW-0472">Membrane</keyword>
<keyword evidence="6" id="KW-0547">Nucleotide-binding</keyword>
<evidence type="ECO:0000313" key="15">
    <source>
        <dbReference type="Proteomes" id="UP000293142"/>
    </source>
</evidence>
<reference evidence="14 15" key="1">
    <citation type="submission" date="2019-02" db="EMBL/GenBank/DDBJ databases">
        <title>Paenibacillus sp. nov., isolated from surface-sterilized tissue of Thalictrum simplex L.</title>
        <authorList>
            <person name="Tuo L."/>
        </authorList>
    </citation>
    <scope>NUCLEOTIDE SEQUENCE [LARGE SCALE GENOMIC DNA]</scope>
    <source>
        <strain evidence="14 15">N2SHLJ1</strain>
    </source>
</reference>
<dbReference type="Pfam" id="PF00672">
    <property type="entry name" value="HAMP"/>
    <property type="match status" value="1"/>
</dbReference>
<dbReference type="GO" id="GO:0000155">
    <property type="term" value="F:phosphorelay sensor kinase activity"/>
    <property type="evidence" value="ECO:0007669"/>
    <property type="project" value="InterPro"/>
</dbReference>
<keyword evidence="5 12" id="KW-0812">Transmembrane</keyword>
<keyword evidence="9 12" id="KW-1133">Transmembrane helix</keyword>
<keyword evidence="3" id="KW-0597">Phosphoprotein</keyword>
<evidence type="ECO:0000259" key="13">
    <source>
        <dbReference type="PROSITE" id="PS50885"/>
    </source>
</evidence>
<dbReference type="SUPFAM" id="SSF55874">
    <property type="entry name" value="ATPase domain of HSP90 chaperone/DNA topoisomerase II/histidine kinase"/>
    <property type="match status" value="1"/>
</dbReference>
<dbReference type="SMART" id="SM00387">
    <property type="entry name" value="HATPase_c"/>
    <property type="match status" value="1"/>
</dbReference>
<dbReference type="OrthoDB" id="9809348at2"/>
<keyword evidence="8" id="KW-0067">ATP-binding</keyword>
<evidence type="ECO:0000256" key="2">
    <source>
        <dbReference type="ARBA" id="ARBA00022475"/>
    </source>
</evidence>
<dbReference type="PROSITE" id="PS50885">
    <property type="entry name" value="HAMP"/>
    <property type="match status" value="1"/>
</dbReference>
<feature type="domain" description="HAMP" evidence="13">
    <location>
        <begin position="312"/>
        <end position="364"/>
    </location>
</feature>
<gene>
    <name evidence="14" type="ORF">EYB31_06735</name>
</gene>
<evidence type="ECO:0000256" key="6">
    <source>
        <dbReference type="ARBA" id="ARBA00022741"/>
    </source>
</evidence>
<protein>
    <submittedName>
        <fullName evidence="14">Sensor histidine kinase</fullName>
    </submittedName>
</protein>
<dbReference type="Gene3D" id="3.30.565.10">
    <property type="entry name" value="Histidine kinase-like ATPase, C-terminal domain"/>
    <property type="match status" value="1"/>
</dbReference>
<dbReference type="RefSeq" id="WP_131012533.1">
    <property type="nucleotide sequence ID" value="NZ_SIRE01000005.1"/>
</dbReference>
<evidence type="ECO:0000256" key="3">
    <source>
        <dbReference type="ARBA" id="ARBA00022553"/>
    </source>
</evidence>
<dbReference type="Gene3D" id="6.10.340.10">
    <property type="match status" value="1"/>
</dbReference>
<dbReference type="InterPro" id="IPR036890">
    <property type="entry name" value="HATPase_C_sf"/>
</dbReference>
<dbReference type="InterPro" id="IPR050640">
    <property type="entry name" value="Bact_2-comp_sensor_kinase"/>
</dbReference>
<keyword evidence="4" id="KW-0808">Transferase</keyword>
<dbReference type="PANTHER" id="PTHR34220">
    <property type="entry name" value="SENSOR HISTIDINE KINASE YPDA"/>
    <property type="match status" value="1"/>
</dbReference>
<keyword evidence="2" id="KW-1003">Cell membrane</keyword>
<dbReference type="AlphaFoldDB" id="A0A4Q9DT96"/>
<evidence type="ECO:0000256" key="11">
    <source>
        <dbReference type="ARBA" id="ARBA00023136"/>
    </source>
</evidence>
<dbReference type="GO" id="GO:0005524">
    <property type="term" value="F:ATP binding"/>
    <property type="evidence" value="ECO:0007669"/>
    <property type="project" value="UniProtKB-KW"/>
</dbReference>
<evidence type="ECO:0000256" key="9">
    <source>
        <dbReference type="ARBA" id="ARBA00022989"/>
    </source>
</evidence>
<keyword evidence="15" id="KW-1185">Reference proteome</keyword>
<accession>A0A4Q9DT96</accession>
<feature type="transmembrane region" description="Helical" evidence="12">
    <location>
        <begin position="287"/>
        <end position="311"/>
    </location>
</feature>
<feature type="transmembrane region" description="Helical" evidence="12">
    <location>
        <begin position="12"/>
        <end position="37"/>
    </location>
</feature>
<proteinExistence type="predicted"/>
<dbReference type="Pfam" id="PF02518">
    <property type="entry name" value="HATPase_c"/>
    <property type="match status" value="1"/>
</dbReference>
<dbReference type="InterPro" id="IPR010559">
    <property type="entry name" value="Sig_transdc_His_kin_internal"/>
</dbReference>
<dbReference type="EMBL" id="SIRE01000005">
    <property type="protein sequence ID" value="TBL80118.1"/>
    <property type="molecule type" value="Genomic_DNA"/>
</dbReference>
<dbReference type="SUPFAM" id="SSF158472">
    <property type="entry name" value="HAMP domain-like"/>
    <property type="match status" value="1"/>
</dbReference>
<organism evidence="14 15">
    <name type="scientific">Paenibacillus thalictri</name>
    <dbReference type="NCBI Taxonomy" id="2527873"/>
    <lineage>
        <taxon>Bacteria</taxon>
        <taxon>Bacillati</taxon>
        <taxon>Bacillota</taxon>
        <taxon>Bacilli</taxon>
        <taxon>Bacillales</taxon>
        <taxon>Paenibacillaceae</taxon>
        <taxon>Paenibacillus</taxon>
    </lineage>
</organism>
<dbReference type="InterPro" id="IPR003660">
    <property type="entry name" value="HAMP_dom"/>
</dbReference>
<dbReference type="SMART" id="SM00304">
    <property type="entry name" value="HAMP"/>
    <property type="match status" value="1"/>
</dbReference>
<comment type="subcellular location">
    <subcellularLocation>
        <location evidence="1">Cell membrane</location>
        <topology evidence="1">Multi-pass membrane protein</topology>
    </subcellularLocation>
</comment>
<keyword evidence="10" id="KW-0902">Two-component regulatory system</keyword>
<evidence type="ECO:0000256" key="4">
    <source>
        <dbReference type="ARBA" id="ARBA00022679"/>
    </source>
</evidence>
<evidence type="ECO:0000256" key="1">
    <source>
        <dbReference type="ARBA" id="ARBA00004651"/>
    </source>
</evidence>
<evidence type="ECO:0000256" key="7">
    <source>
        <dbReference type="ARBA" id="ARBA00022777"/>
    </source>
</evidence>
<dbReference type="Pfam" id="PF06580">
    <property type="entry name" value="His_kinase"/>
    <property type="match status" value="1"/>
</dbReference>
<sequence length="585" mass="67491">MSRALRPVRIKAKITAVAFFAILLSVGLSSFSIYLYVNPILSRQIVRDNQAIVLKISQQTAYLMEDVVNYAKGIVINDQVQTTLKKMKGMSGYDYYDYNLRLETILKEYSMLRDNVIIDMFVVDSRNKALEINELYGSTLYEDWYDEFRYNAGVNGFSKQHVVSNRANTSQFNVVTYVMNIYDKQNPDTYLGKLLIHLKYDVVVQPMLIDPSIGIRIVSFDKHNHLVYPDNWTEAKDFRRPANNSGSPADDVMLNEGRYYIREPIPPAHWELIGVVSTDKINASMKYINYVLFSITLICFLIMSMLIYPVVSNVTKPLVKLIRGMRQVSKGELDTRIVVKSGDEIEEVSQVFNKMVGDIKSLLEESVRMEQQKRELELKAFMYQINPHFIYNTLNCVIYLARRIDAADIAALTKAFISFLQRTIKNRPEMVSSIEEEIQYIDDYTMILKYRYDDRVEVLWEVEETCKAYAIPRMILYPLVENSIFHGILPSSQKGWIRIRITEQTGKLNVSVTDNGVGIEAQKLEKLQRDMASPSINEDLDHIGIHNVNNRLKLLFGQTAVLQIDSKEQEGTSIFFHIPRETKIS</sequence>